<name>A0A212LQJ2_9FIRM</name>
<dbReference type="EMBL" id="FMJE01000003">
    <property type="protein sequence ID" value="SCM79865.1"/>
    <property type="molecule type" value="Genomic_DNA"/>
</dbReference>
<gene>
    <name evidence="2" type="ORF">KL86SPO_30131</name>
</gene>
<feature type="chain" id="PRO_5012374690" evidence="1">
    <location>
        <begin position="27"/>
        <end position="65"/>
    </location>
</feature>
<evidence type="ECO:0000313" key="2">
    <source>
        <dbReference type="EMBL" id="SCM79865.1"/>
    </source>
</evidence>
<keyword evidence="1" id="KW-0732">Signal</keyword>
<accession>A0A212LQJ2</accession>
<protein>
    <submittedName>
        <fullName evidence="2">Uncharacterized protein</fullName>
    </submittedName>
</protein>
<reference evidence="2" key="1">
    <citation type="submission" date="2016-08" db="EMBL/GenBank/DDBJ databases">
        <authorList>
            <person name="Seilhamer J.J."/>
        </authorList>
    </citation>
    <scope>NUCLEOTIDE SEQUENCE</scope>
    <source>
        <strain evidence="2">86</strain>
    </source>
</reference>
<sequence>MKSRLFLSLLSVIAVTLFIGAVPVQAARQVSRDAGVDQLKADDNRTNKLRHGYIKHAGDKVYYYW</sequence>
<dbReference type="AlphaFoldDB" id="A0A212LQJ2"/>
<evidence type="ECO:0000256" key="1">
    <source>
        <dbReference type="SAM" id="SignalP"/>
    </source>
</evidence>
<feature type="signal peptide" evidence="1">
    <location>
        <begin position="1"/>
        <end position="26"/>
    </location>
</feature>
<proteinExistence type="predicted"/>
<organism evidence="2">
    <name type="scientific">uncultured Sporomusa sp</name>
    <dbReference type="NCBI Taxonomy" id="307249"/>
    <lineage>
        <taxon>Bacteria</taxon>
        <taxon>Bacillati</taxon>
        <taxon>Bacillota</taxon>
        <taxon>Negativicutes</taxon>
        <taxon>Selenomonadales</taxon>
        <taxon>Sporomusaceae</taxon>
        <taxon>Sporomusa</taxon>
        <taxon>environmental samples</taxon>
    </lineage>
</organism>